<dbReference type="Pfam" id="PF13857">
    <property type="entry name" value="Ank_5"/>
    <property type="match status" value="1"/>
</dbReference>
<dbReference type="InterPro" id="IPR036770">
    <property type="entry name" value="Ankyrin_rpt-contain_sf"/>
</dbReference>
<sequence>MDQEVDVNYQTDFGMTALMNAANYSNKGSVEMLLDHGADKDLKNSEGKTALDYAKK</sequence>
<accession>A0A644WVV0</accession>
<protein>
    <recommendedName>
        <fullName evidence="2">Ankyrin repeat protein</fullName>
    </recommendedName>
</protein>
<dbReference type="PANTHER" id="PTHR24183:SF1">
    <property type="entry name" value="FIBRONECTIN TYPE 3 AND ANKYRIN REPEAT DOMAINS PROTEIN 1"/>
    <property type="match status" value="1"/>
</dbReference>
<dbReference type="GO" id="GO:0042981">
    <property type="term" value="P:regulation of apoptotic process"/>
    <property type="evidence" value="ECO:0007669"/>
    <property type="project" value="TreeGrafter"/>
</dbReference>
<dbReference type="InterPro" id="IPR002110">
    <property type="entry name" value="Ankyrin_rpt"/>
</dbReference>
<reference evidence="1" key="1">
    <citation type="submission" date="2019-08" db="EMBL/GenBank/DDBJ databases">
        <authorList>
            <person name="Kucharzyk K."/>
            <person name="Murdoch R.W."/>
            <person name="Higgins S."/>
            <person name="Loffler F."/>
        </authorList>
    </citation>
    <scope>NUCLEOTIDE SEQUENCE</scope>
</reference>
<comment type="caution">
    <text evidence="1">The sequence shown here is derived from an EMBL/GenBank/DDBJ whole genome shotgun (WGS) entry which is preliminary data.</text>
</comment>
<evidence type="ECO:0008006" key="2">
    <source>
        <dbReference type="Google" id="ProtNLM"/>
    </source>
</evidence>
<dbReference type="EMBL" id="VSSQ01001356">
    <property type="protein sequence ID" value="MPM07618.1"/>
    <property type="molecule type" value="Genomic_DNA"/>
</dbReference>
<name>A0A644WVV0_9ZZZZ</name>
<dbReference type="PROSITE" id="PS50297">
    <property type="entry name" value="ANK_REP_REGION"/>
    <property type="match status" value="1"/>
</dbReference>
<dbReference type="Gene3D" id="1.25.40.20">
    <property type="entry name" value="Ankyrin repeat-containing domain"/>
    <property type="match status" value="1"/>
</dbReference>
<dbReference type="SUPFAM" id="SSF48403">
    <property type="entry name" value="Ankyrin repeat"/>
    <property type="match status" value="1"/>
</dbReference>
<dbReference type="PROSITE" id="PS50088">
    <property type="entry name" value="ANK_REPEAT"/>
    <property type="match status" value="1"/>
</dbReference>
<dbReference type="AlphaFoldDB" id="A0A644WVV0"/>
<dbReference type="GO" id="GO:0005634">
    <property type="term" value="C:nucleus"/>
    <property type="evidence" value="ECO:0007669"/>
    <property type="project" value="TreeGrafter"/>
</dbReference>
<gene>
    <name evidence="1" type="ORF">SDC9_53924</name>
</gene>
<dbReference type="PANTHER" id="PTHR24183">
    <property type="entry name" value="FIBRONECTIN TYPE 3 AND ANKYRIN REPEAT DOMAINS PROTEIN 1"/>
    <property type="match status" value="1"/>
</dbReference>
<proteinExistence type="predicted"/>
<evidence type="ECO:0000313" key="1">
    <source>
        <dbReference type="EMBL" id="MPM07618.1"/>
    </source>
</evidence>
<organism evidence="1">
    <name type="scientific">bioreactor metagenome</name>
    <dbReference type="NCBI Taxonomy" id="1076179"/>
    <lineage>
        <taxon>unclassified sequences</taxon>
        <taxon>metagenomes</taxon>
        <taxon>ecological metagenomes</taxon>
    </lineage>
</organism>